<dbReference type="SUPFAM" id="SSF52540">
    <property type="entry name" value="P-loop containing nucleoside triphosphate hydrolases"/>
    <property type="match status" value="1"/>
</dbReference>
<feature type="domain" description="AAA" evidence="1">
    <location>
        <begin position="4"/>
        <end position="220"/>
    </location>
</feature>
<name>A0A6I3N9E0_9FIRM</name>
<sequence length="346" mass="39439">MGKAKIISVINYKGGVGKTVSAFNIAAGLNFLNHHSVLLIDLDPQCSLSRICLRAYSNTIKKQIGLSKLNEEETINYVFKTYLNQDILDFETKIDLEKLIKKDFYTGGKYRLNHFDFIPCSMFMADSSSYIRGLDDLEGDIKRKYSQGLNTTLQQVTLLAKFLRDYKLDGKYDFIIFDCPPANNMITQNALVVSDYYLIPIMMDDMGVQGVHHVQNIVEKTFIREIINEYQTIIKSSPTTSYFKFFKDGTPKLLGVFETLKKTGSNTEQPRLTLKRGAPNIFVFDSIIYHQIEMSHLIDEGDCCFIKSKSKVKTPLNEAYGNLVFEILESLHVPKKPNARKVTDVL</sequence>
<organism evidence="2">
    <name type="scientific">Turicibacter sanguinis</name>
    <dbReference type="NCBI Taxonomy" id="154288"/>
    <lineage>
        <taxon>Bacteria</taxon>
        <taxon>Bacillati</taxon>
        <taxon>Bacillota</taxon>
        <taxon>Erysipelotrichia</taxon>
        <taxon>Erysipelotrichales</taxon>
        <taxon>Turicibacteraceae</taxon>
        <taxon>Turicibacter</taxon>
    </lineage>
</organism>
<dbReference type="AlphaFoldDB" id="A0A6I3N9E0"/>
<comment type="caution">
    <text evidence="2">The sequence shown here is derived from an EMBL/GenBank/DDBJ whole genome shotgun (WGS) entry which is preliminary data.</text>
</comment>
<evidence type="ECO:0000313" key="2">
    <source>
        <dbReference type="EMBL" id="MTL93822.1"/>
    </source>
</evidence>
<dbReference type="InterPro" id="IPR050678">
    <property type="entry name" value="DNA_Partitioning_ATPase"/>
</dbReference>
<dbReference type="RefSeq" id="WP_129821213.1">
    <property type="nucleotide sequence ID" value="NZ_CABJBH010000023.1"/>
</dbReference>
<dbReference type="Pfam" id="PF13614">
    <property type="entry name" value="AAA_31"/>
    <property type="match status" value="1"/>
</dbReference>
<protein>
    <submittedName>
        <fullName evidence="2">AAA family ATPase</fullName>
    </submittedName>
</protein>
<dbReference type="CDD" id="cd02042">
    <property type="entry name" value="ParAB_family"/>
    <property type="match status" value="1"/>
</dbReference>
<dbReference type="PANTHER" id="PTHR13696:SF99">
    <property type="entry name" value="COBYRINIC ACID AC-DIAMIDE SYNTHASE"/>
    <property type="match status" value="1"/>
</dbReference>
<dbReference type="InterPro" id="IPR025669">
    <property type="entry name" value="AAA_dom"/>
</dbReference>
<evidence type="ECO:0000259" key="1">
    <source>
        <dbReference type="Pfam" id="PF13614"/>
    </source>
</evidence>
<dbReference type="Gene3D" id="3.40.50.300">
    <property type="entry name" value="P-loop containing nucleotide triphosphate hydrolases"/>
    <property type="match status" value="1"/>
</dbReference>
<proteinExistence type="predicted"/>
<accession>A0A6I3N9E0</accession>
<reference evidence="2" key="1">
    <citation type="journal article" date="2019" name="Nat. Med.">
        <title>A library of human gut bacterial isolates paired with longitudinal multiomics data enables mechanistic microbiome research.</title>
        <authorList>
            <person name="Poyet M."/>
            <person name="Groussin M."/>
            <person name="Gibbons S.M."/>
            <person name="Avila-Pacheco J."/>
            <person name="Jiang X."/>
            <person name="Kearney S.M."/>
            <person name="Perrotta A.R."/>
            <person name="Berdy B."/>
            <person name="Zhao S."/>
            <person name="Lieberman T.D."/>
            <person name="Swanson P.K."/>
            <person name="Smith M."/>
            <person name="Roesemann S."/>
            <person name="Alexander J.E."/>
            <person name="Rich S.A."/>
            <person name="Livny J."/>
            <person name="Vlamakis H."/>
            <person name="Clish C."/>
            <person name="Bullock K."/>
            <person name="Deik A."/>
            <person name="Scott J."/>
            <person name="Pierce K.A."/>
            <person name="Xavier R.J."/>
            <person name="Alm E.J."/>
        </authorList>
    </citation>
    <scope>NUCLEOTIDE SEQUENCE</scope>
    <source>
        <strain evidence="2">BIOML-A179</strain>
    </source>
</reference>
<dbReference type="PANTHER" id="PTHR13696">
    <property type="entry name" value="P-LOOP CONTAINING NUCLEOSIDE TRIPHOSPHATE HYDROLASE"/>
    <property type="match status" value="1"/>
</dbReference>
<dbReference type="EMBL" id="WMQV01000007">
    <property type="protein sequence ID" value="MTL93822.1"/>
    <property type="molecule type" value="Genomic_DNA"/>
</dbReference>
<gene>
    <name evidence="2" type="ORF">GMA64_04730</name>
</gene>
<dbReference type="InterPro" id="IPR027417">
    <property type="entry name" value="P-loop_NTPase"/>
</dbReference>